<sequence length="245" mass="24907">MHRNADLDASATTFVQSQVEALVAPAPVFIVSRLDRATSGAVALAVGSAATAAALQAALAAPSTVKEYVALVVGPTPAAEWVNDHPLRDMVGGRSSGSRRRRRGGGGGGGGGGGTGSATKGGTPRAASTAFTTLAYLPDADVSLVAARLATGRRHQVRRHLANARMPIAGDTTHGKGAVNRALRDAYGLPRMFLHARALAFDHPTEGGVRVAAAVPLAADLVACLERLPGWEPWMLAAVNGEGGG</sequence>
<dbReference type="EMBL" id="KV919040">
    <property type="protein sequence ID" value="OSX72759.1"/>
    <property type="molecule type" value="Genomic_DNA"/>
</dbReference>
<protein>
    <recommendedName>
        <fullName evidence="3">Pseudouridine synthase RsuA/RluA-like domain-containing protein</fullName>
    </recommendedName>
</protein>
<reference evidence="4 5" key="1">
    <citation type="submission" date="2017-03" db="EMBL/GenBank/DDBJ databases">
        <title>WGS assembly of Porphyra umbilicalis.</title>
        <authorList>
            <person name="Brawley S.H."/>
            <person name="Blouin N.A."/>
            <person name="Ficko-Blean E."/>
            <person name="Wheeler G.L."/>
            <person name="Lohr M."/>
            <person name="Goodson H.V."/>
            <person name="Jenkins J.W."/>
            <person name="Blaby-Haas C.E."/>
            <person name="Helliwell K.E."/>
            <person name="Chan C."/>
            <person name="Marriage T."/>
            <person name="Bhattacharya D."/>
            <person name="Klein A.S."/>
            <person name="Badis Y."/>
            <person name="Brodie J."/>
            <person name="Cao Y."/>
            <person name="Collen J."/>
            <person name="Dittami S.M."/>
            <person name="Gachon C.M."/>
            <person name="Green B.R."/>
            <person name="Karpowicz S."/>
            <person name="Kim J.W."/>
            <person name="Kudahl U."/>
            <person name="Lin S."/>
            <person name="Michel G."/>
            <person name="Mittag M."/>
            <person name="Olson B.J."/>
            <person name="Pangilinan J."/>
            <person name="Peng Y."/>
            <person name="Qiu H."/>
            <person name="Shu S."/>
            <person name="Singer J.T."/>
            <person name="Smith A.G."/>
            <person name="Sprecher B.N."/>
            <person name="Wagner V."/>
            <person name="Wang W."/>
            <person name="Wang Z.-Y."/>
            <person name="Yan J."/>
            <person name="Yarish C."/>
            <person name="Zoeuner-Riek S."/>
            <person name="Zhuang Y."/>
            <person name="Zou Y."/>
            <person name="Lindquist E.A."/>
            <person name="Grimwood J."/>
            <person name="Barry K."/>
            <person name="Rokhsar D.S."/>
            <person name="Schmutz J."/>
            <person name="Stiller J.W."/>
            <person name="Grossman A.R."/>
            <person name="Prochnik S.E."/>
        </authorList>
    </citation>
    <scope>NUCLEOTIDE SEQUENCE [LARGE SCALE GENOMIC DNA]</scope>
    <source>
        <strain evidence="4">4086291</strain>
    </source>
</reference>
<feature type="domain" description="Pseudouridine synthase RsuA/RluA-like" evidence="3">
    <location>
        <begin position="21"/>
        <end position="162"/>
    </location>
</feature>
<dbReference type="InterPro" id="IPR020103">
    <property type="entry name" value="PsdUridine_synth_cat_dom_sf"/>
</dbReference>
<proteinExistence type="inferred from homology"/>
<feature type="region of interest" description="Disordered" evidence="2">
    <location>
        <begin position="86"/>
        <end position="125"/>
    </location>
</feature>
<evidence type="ECO:0000313" key="4">
    <source>
        <dbReference type="EMBL" id="OSX72759.1"/>
    </source>
</evidence>
<dbReference type="InterPro" id="IPR050188">
    <property type="entry name" value="RluA_PseudoU_synthase"/>
</dbReference>
<evidence type="ECO:0000313" key="5">
    <source>
        <dbReference type="Proteomes" id="UP000218209"/>
    </source>
</evidence>
<dbReference type="PANTHER" id="PTHR21600">
    <property type="entry name" value="MITOCHONDRIAL RNA PSEUDOURIDINE SYNTHASE"/>
    <property type="match status" value="1"/>
</dbReference>
<dbReference type="OrthoDB" id="418349at2759"/>
<dbReference type="PANTHER" id="PTHR21600:SF87">
    <property type="entry name" value="RNA PSEUDOURIDYLATE SYNTHASE DOMAIN-CONTAINING PROTEIN 1"/>
    <property type="match status" value="1"/>
</dbReference>
<gene>
    <name evidence="4" type="ORF">BU14_0407s0023</name>
</gene>
<accession>A0A1X6NVV8</accession>
<dbReference type="GO" id="GO:0003723">
    <property type="term" value="F:RNA binding"/>
    <property type="evidence" value="ECO:0007669"/>
    <property type="project" value="InterPro"/>
</dbReference>
<dbReference type="GO" id="GO:0009982">
    <property type="term" value="F:pseudouridine synthase activity"/>
    <property type="evidence" value="ECO:0007669"/>
    <property type="project" value="InterPro"/>
</dbReference>
<evidence type="ECO:0000259" key="3">
    <source>
        <dbReference type="Pfam" id="PF00849"/>
    </source>
</evidence>
<keyword evidence="5" id="KW-1185">Reference proteome</keyword>
<name>A0A1X6NVV8_PORUM</name>
<dbReference type="InterPro" id="IPR006145">
    <property type="entry name" value="PsdUridine_synth_RsuA/RluA"/>
</dbReference>
<dbReference type="AlphaFoldDB" id="A0A1X6NVV8"/>
<organism evidence="4 5">
    <name type="scientific">Porphyra umbilicalis</name>
    <name type="common">Purple laver</name>
    <name type="synonym">Red alga</name>
    <dbReference type="NCBI Taxonomy" id="2786"/>
    <lineage>
        <taxon>Eukaryota</taxon>
        <taxon>Rhodophyta</taxon>
        <taxon>Bangiophyceae</taxon>
        <taxon>Bangiales</taxon>
        <taxon>Bangiaceae</taxon>
        <taxon>Porphyra</taxon>
    </lineage>
</organism>
<evidence type="ECO:0000256" key="1">
    <source>
        <dbReference type="ARBA" id="ARBA00010876"/>
    </source>
</evidence>
<feature type="compositionally biased region" description="Gly residues" evidence="2">
    <location>
        <begin position="105"/>
        <end position="116"/>
    </location>
</feature>
<evidence type="ECO:0000256" key="2">
    <source>
        <dbReference type="SAM" id="MobiDB-lite"/>
    </source>
</evidence>
<dbReference type="Pfam" id="PF00849">
    <property type="entry name" value="PseudoU_synth_2"/>
    <property type="match status" value="1"/>
</dbReference>
<dbReference type="GO" id="GO:0000455">
    <property type="term" value="P:enzyme-directed rRNA pseudouridine synthesis"/>
    <property type="evidence" value="ECO:0007669"/>
    <property type="project" value="TreeGrafter"/>
</dbReference>
<dbReference type="SUPFAM" id="SSF55120">
    <property type="entry name" value="Pseudouridine synthase"/>
    <property type="match status" value="1"/>
</dbReference>
<dbReference type="CDD" id="cd02869">
    <property type="entry name" value="PseudoU_synth_RluA_like"/>
    <property type="match status" value="1"/>
</dbReference>
<dbReference type="Gene3D" id="3.30.2350.10">
    <property type="entry name" value="Pseudouridine synthase"/>
    <property type="match status" value="1"/>
</dbReference>
<dbReference type="Proteomes" id="UP000218209">
    <property type="component" value="Unassembled WGS sequence"/>
</dbReference>
<comment type="similarity">
    <text evidence="1">Belongs to the pseudouridine synthase RluA family.</text>
</comment>